<dbReference type="InterPro" id="IPR011009">
    <property type="entry name" value="Kinase-like_dom_sf"/>
</dbReference>
<name>A0A1W1CT82_9ZZZZ</name>
<dbReference type="EMBL" id="FPHL01000055">
    <property type="protein sequence ID" value="SFV68892.1"/>
    <property type="molecule type" value="Genomic_DNA"/>
</dbReference>
<dbReference type="PANTHER" id="PTHR40086">
    <property type="entry name" value="PHOSPHOTRANSFERASE YTMP-RELATED"/>
    <property type="match status" value="1"/>
</dbReference>
<dbReference type="SUPFAM" id="SSF56112">
    <property type="entry name" value="Protein kinase-like (PK-like)"/>
    <property type="match status" value="1"/>
</dbReference>
<organism evidence="2">
    <name type="scientific">hydrothermal vent metagenome</name>
    <dbReference type="NCBI Taxonomy" id="652676"/>
    <lineage>
        <taxon>unclassified sequences</taxon>
        <taxon>metagenomes</taxon>
        <taxon>ecological metagenomes</taxon>
    </lineage>
</organism>
<dbReference type="AlphaFoldDB" id="A0A1W1CT82"/>
<dbReference type="PANTHER" id="PTHR40086:SF1">
    <property type="entry name" value="CELL CYCLE REGULATOR CCRZ"/>
    <property type="match status" value="1"/>
</dbReference>
<reference evidence="2" key="1">
    <citation type="submission" date="2016-10" db="EMBL/GenBank/DDBJ databases">
        <authorList>
            <person name="de Groot N.N."/>
        </authorList>
    </citation>
    <scope>NUCLEOTIDE SEQUENCE</scope>
</reference>
<dbReference type="CDD" id="cd05151">
    <property type="entry name" value="ChoK-like"/>
    <property type="match status" value="1"/>
</dbReference>
<evidence type="ECO:0000259" key="1">
    <source>
        <dbReference type="Pfam" id="PF01636"/>
    </source>
</evidence>
<proteinExistence type="predicted"/>
<evidence type="ECO:0000313" key="2">
    <source>
        <dbReference type="EMBL" id="SFV68892.1"/>
    </source>
</evidence>
<dbReference type="InterPro" id="IPR002575">
    <property type="entry name" value="Aminoglycoside_PTrfase"/>
</dbReference>
<dbReference type="Pfam" id="PF01636">
    <property type="entry name" value="APH"/>
    <property type="match status" value="1"/>
</dbReference>
<dbReference type="GO" id="GO:0004103">
    <property type="term" value="F:choline kinase activity"/>
    <property type="evidence" value="ECO:0007669"/>
    <property type="project" value="UniProtKB-EC"/>
</dbReference>
<dbReference type="Gene3D" id="3.30.200.20">
    <property type="entry name" value="Phosphorylase Kinase, domain 1"/>
    <property type="match status" value="1"/>
</dbReference>
<accession>A0A1W1CT82</accession>
<dbReference type="EC" id="2.7.1.32" evidence="2"/>
<keyword evidence="2" id="KW-0418">Kinase</keyword>
<protein>
    <submittedName>
        <fullName evidence="2">Choline kinase</fullName>
        <ecNumber evidence="2">2.7.1.32</ecNumber>
    </submittedName>
</protein>
<keyword evidence="2" id="KW-0808">Transferase</keyword>
<gene>
    <name evidence="2" type="ORF">MNB_SV-10-1546</name>
</gene>
<dbReference type="Gene3D" id="3.90.1200.10">
    <property type="match status" value="1"/>
</dbReference>
<dbReference type="InterPro" id="IPR052077">
    <property type="entry name" value="CcrZ_PhaseVar_Mediator"/>
</dbReference>
<feature type="domain" description="Aminoglycoside phosphotransferase" evidence="1">
    <location>
        <begin position="144"/>
        <end position="211"/>
    </location>
</feature>
<sequence>MNIDLHSYPPFSGKEIVGPKLLPQQGYSNENYIFYVENKPYLLRKFKLEDRNRELEYRVQLLAYEKGIAAQPLILDLSKNLMVCEFLEGEHKTSLKKEDLARLATVLKKVHCLQTDAEVMQLETMFGTISDGLKEAFSAIETFPDEPVLCHNDPNPKNLIFSASGLKLIDWEFAGMNDRYFDLAAVSVEFDLDLLDEAYFLASYFRTEGWEKEKLEAYKTVYKALCEQWFENNT</sequence>